<dbReference type="InterPro" id="IPR003399">
    <property type="entry name" value="Mce/MlaD"/>
</dbReference>
<dbReference type="EMBL" id="JAECSB010000093">
    <property type="protein sequence ID" value="MBH5146652.1"/>
    <property type="molecule type" value="Genomic_DNA"/>
</dbReference>
<name>A0A8I1A428_RHOER</name>
<dbReference type="PANTHER" id="PTHR33371:SF19">
    <property type="entry name" value="MCE-FAMILY PROTEIN MCE4A"/>
    <property type="match status" value="1"/>
</dbReference>
<feature type="domain" description="Mammalian cell entry C-terminal" evidence="3">
    <location>
        <begin position="127"/>
        <end position="341"/>
    </location>
</feature>
<dbReference type="InterPro" id="IPR024516">
    <property type="entry name" value="Mce_C"/>
</dbReference>
<keyword evidence="1" id="KW-1133">Transmembrane helix</keyword>
<dbReference type="GO" id="GO:0005576">
    <property type="term" value="C:extracellular region"/>
    <property type="evidence" value="ECO:0007669"/>
    <property type="project" value="TreeGrafter"/>
</dbReference>
<dbReference type="Pfam" id="PF11887">
    <property type="entry name" value="Mce4_CUP1"/>
    <property type="match status" value="1"/>
</dbReference>
<protein>
    <submittedName>
        <fullName evidence="4">MCE family protein</fullName>
    </submittedName>
</protein>
<dbReference type="Proteomes" id="UP000627573">
    <property type="component" value="Unassembled WGS sequence"/>
</dbReference>
<dbReference type="GO" id="GO:0051701">
    <property type="term" value="P:biological process involved in interaction with host"/>
    <property type="evidence" value="ECO:0007669"/>
    <property type="project" value="TreeGrafter"/>
</dbReference>
<evidence type="ECO:0000256" key="1">
    <source>
        <dbReference type="SAM" id="Phobius"/>
    </source>
</evidence>
<reference evidence="4 5" key="1">
    <citation type="submission" date="2020-12" db="EMBL/GenBank/DDBJ databases">
        <title>Draft genome sequence of furan degrading bacterial strain FUR100.</title>
        <authorList>
            <person name="Woiski C."/>
        </authorList>
    </citation>
    <scope>NUCLEOTIDE SEQUENCE [LARGE SCALE GENOMIC DNA]</scope>
    <source>
        <strain evidence="4 5">FUR100</strain>
    </source>
</reference>
<sequence length="387" mass="40859">MITGLDVRSRVGNIGLGVVGVLIVIAATMLSVALYRGALDSTVRVTLLSTRVGLMLEPGSDVKLRDVVVGRVQSVRFDGDQATIAMDIDSSQAQTIPGNITAAIDPTTLFGRKFVTLQAPTSAAVGSLSDGSVLDAEYVPIEINDLLSSLVTVLRAVEPEKVNGSLNALATSLHGRGDKLGDTLVELDKYLLQFNNSLPELQRDMTAGAETADILAQASPDLKDMLANLTRTSNTVTEKQSELSSFLLSFTEFGNRGETFMNAAGTPLTESVESLAPTTALLADRSSTFPCFFASLAQTNKYLERTVGGSALPGLNIQGTLLMGDPPYTSPDDLPIVAADGPAKCYDWSQPVEHTDFADGSHAYSTAETLVDLIGNPFAQFIPGGGR</sequence>
<organism evidence="4 5">
    <name type="scientific">Rhodococcus erythropolis</name>
    <name type="common">Arthrobacter picolinophilus</name>
    <dbReference type="NCBI Taxonomy" id="1833"/>
    <lineage>
        <taxon>Bacteria</taxon>
        <taxon>Bacillati</taxon>
        <taxon>Actinomycetota</taxon>
        <taxon>Actinomycetes</taxon>
        <taxon>Mycobacteriales</taxon>
        <taxon>Nocardiaceae</taxon>
        <taxon>Rhodococcus</taxon>
        <taxon>Rhodococcus erythropolis group</taxon>
    </lineage>
</organism>
<accession>A0A8I1A428</accession>
<dbReference type="InterPro" id="IPR052336">
    <property type="entry name" value="MlaD_Phospholipid_Transporter"/>
</dbReference>
<dbReference type="AlphaFoldDB" id="A0A8I1A428"/>
<keyword evidence="1" id="KW-0472">Membrane</keyword>
<dbReference type="RefSeq" id="WP_029538714.1">
    <property type="nucleotide sequence ID" value="NZ_CP176579.1"/>
</dbReference>
<gene>
    <name evidence="4" type="ORF">I3517_29010</name>
</gene>
<evidence type="ECO:0000313" key="5">
    <source>
        <dbReference type="Proteomes" id="UP000627573"/>
    </source>
</evidence>
<dbReference type="PANTHER" id="PTHR33371">
    <property type="entry name" value="INTERMEMBRANE PHOSPHOLIPID TRANSPORT SYSTEM BINDING PROTEIN MLAD-RELATED"/>
    <property type="match status" value="1"/>
</dbReference>
<dbReference type="InterPro" id="IPR005693">
    <property type="entry name" value="Mce"/>
</dbReference>
<evidence type="ECO:0000259" key="2">
    <source>
        <dbReference type="Pfam" id="PF02470"/>
    </source>
</evidence>
<keyword evidence="5" id="KW-1185">Reference proteome</keyword>
<proteinExistence type="predicted"/>
<feature type="domain" description="Mce/MlaD" evidence="2">
    <location>
        <begin position="42"/>
        <end position="119"/>
    </location>
</feature>
<feature type="transmembrane region" description="Helical" evidence="1">
    <location>
        <begin position="12"/>
        <end position="35"/>
    </location>
</feature>
<dbReference type="NCBIfam" id="TIGR00996">
    <property type="entry name" value="Mtu_fam_mce"/>
    <property type="match status" value="1"/>
</dbReference>
<comment type="caution">
    <text evidence="4">The sequence shown here is derived from an EMBL/GenBank/DDBJ whole genome shotgun (WGS) entry which is preliminary data.</text>
</comment>
<dbReference type="Pfam" id="PF02470">
    <property type="entry name" value="MlaD"/>
    <property type="match status" value="1"/>
</dbReference>
<keyword evidence="1" id="KW-0812">Transmembrane</keyword>
<evidence type="ECO:0000259" key="3">
    <source>
        <dbReference type="Pfam" id="PF11887"/>
    </source>
</evidence>
<evidence type="ECO:0000313" key="4">
    <source>
        <dbReference type="EMBL" id="MBH5146652.1"/>
    </source>
</evidence>